<proteinExistence type="inferred from homology"/>
<keyword evidence="5" id="KW-0964">Secreted</keyword>
<dbReference type="GO" id="GO:0007155">
    <property type="term" value="P:cell adhesion"/>
    <property type="evidence" value="ECO:0007669"/>
    <property type="project" value="InterPro"/>
</dbReference>
<dbReference type="GO" id="GO:0005576">
    <property type="term" value="C:extracellular region"/>
    <property type="evidence" value="ECO:0007669"/>
    <property type="project" value="UniProtKB-SubCell"/>
</dbReference>
<evidence type="ECO:0000256" key="1">
    <source>
        <dbReference type="ARBA" id="ARBA00009764"/>
    </source>
</evidence>
<feature type="domain" description="Flagellar hook-associated protein 2 C-terminal" evidence="7">
    <location>
        <begin position="241"/>
        <end position="538"/>
    </location>
</feature>
<gene>
    <name evidence="8" type="ORF">SGCZBJ_21915</name>
</gene>
<evidence type="ECO:0000256" key="5">
    <source>
        <dbReference type="RuleBase" id="RU362066"/>
    </source>
</evidence>
<comment type="caution">
    <text evidence="8">The sequence shown here is derived from an EMBL/GenBank/DDBJ whole genome shotgun (WGS) entry which is preliminary data.</text>
</comment>
<protein>
    <recommendedName>
        <fullName evidence="5">Flagellar hook-associated protein 2</fullName>
        <shortName evidence="5">HAP2</shortName>
    </recommendedName>
    <alternativeName>
        <fullName evidence="5">Flagellar cap protein</fullName>
    </alternativeName>
</protein>
<keyword evidence="3" id="KW-0175">Coiled coil</keyword>
<evidence type="ECO:0000313" key="8">
    <source>
        <dbReference type="EMBL" id="PLR20136.1"/>
    </source>
</evidence>
<dbReference type="PANTHER" id="PTHR30288">
    <property type="entry name" value="FLAGELLAR CAP/ASSEMBLY PROTEIN FLID"/>
    <property type="match status" value="1"/>
</dbReference>
<dbReference type="GO" id="GO:0071973">
    <property type="term" value="P:bacterial-type flagellum-dependent cell motility"/>
    <property type="evidence" value="ECO:0007669"/>
    <property type="project" value="TreeGrafter"/>
</dbReference>
<dbReference type="AlphaFoldDB" id="A0A2N5D2C1"/>
<feature type="domain" description="Flagellar hook-associated protein 2 N-terminal" evidence="6">
    <location>
        <begin position="21"/>
        <end position="131"/>
    </location>
</feature>
<keyword evidence="4 5" id="KW-0975">Bacterial flagellum</keyword>
<evidence type="ECO:0000313" key="9">
    <source>
        <dbReference type="Proteomes" id="UP000234479"/>
    </source>
</evidence>
<dbReference type="InterPro" id="IPR040026">
    <property type="entry name" value="FliD"/>
</dbReference>
<name>A0A2N5D2C1_9CAUL</name>
<dbReference type="PANTHER" id="PTHR30288:SF0">
    <property type="entry name" value="FLAGELLAR HOOK-ASSOCIATED PROTEIN 2"/>
    <property type="match status" value="1"/>
</dbReference>
<keyword evidence="8" id="KW-0969">Cilium</keyword>
<dbReference type="InterPro" id="IPR010809">
    <property type="entry name" value="FliD_C"/>
</dbReference>
<dbReference type="Pfam" id="PF07195">
    <property type="entry name" value="FliD_C"/>
    <property type="match status" value="1"/>
</dbReference>
<evidence type="ECO:0000259" key="6">
    <source>
        <dbReference type="Pfam" id="PF02465"/>
    </source>
</evidence>
<dbReference type="Proteomes" id="UP000234479">
    <property type="component" value="Unassembled WGS sequence"/>
</dbReference>
<dbReference type="EMBL" id="PJRS01000046">
    <property type="protein sequence ID" value="PLR20136.1"/>
    <property type="molecule type" value="Genomic_DNA"/>
</dbReference>
<dbReference type="InterPro" id="IPR010810">
    <property type="entry name" value="Flagellin_hook_IN_motif"/>
</dbReference>
<dbReference type="InterPro" id="IPR003481">
    <property type="entry name" value="FliD_N"/>
</dbReference>
<keyword evidence="8" id="KW-0282">Flagellum</keyword>
<comment type="subunit">
    <text evidence="2 5">Homopentamer.</text>
</comment>
<keyword evidence="8" id="KW-0966">Cell projection</keyword>
<dbReference type="RefSeq" id="WP_101720056.1">
    <property type="nucleotide sequence ID" value="NZ_PJRS01000046.1"/>
</dbReference>
<keyword evidence="9" id="KW-1185">Reference proteome</keyword>
<dbReference type="Pfam" id="PF02465">
    <property type="entry name" value="FliD_N"/>
    <property type="match status" value="1"/>
</dbReference>
<dbReference type="GO" id="GO:0009424">
    <property type="term" value="C:bacterial-type flagellum hook"/>
    <property type="evidence" value="ECO:0007669"/>
    <property type="project" value="UniProtKB-UniRule"/>
</dbReference>
<evidence type="ECO:0000256" key="4">
    <source>
        <dbReference type="ARBA" id="ARBA00023143"/>
    </source>
</evidence>
<dbReference type="Pfam" id="PF07196">
    <property type="entry name" value="Flagellin_IN"/>
    <property type="match status" value="1"/>
</dbReference>
<comment type="subcellular location">
    <subcellularLocation>
        <location evidence="5">Secreted</location>
    </subcellularLocation>
    <subcellularLocation>
        <location evidence="5">Bacterial flagellum</location>
    </subcellularLocation>
</comment>
<comment type="function">
    <text evidence="5">Required for morphogenesis and for the elongation of the flagellar filament by facilitating polymerization of the flagellin monomers at the tip of growing filament. Forms a capping structure, which prevents flagellin subunits (transported through the central channel of the flagellum) from leaking out without polymerization at the distal end.</text>
</comment>
<organism evidence="8 9">
    <name type="scientific">Caulobacter zeae</name>
    <dbReference type="NCBI Taxonomy" id="2055137"/>
    <lineage>
        <taxon>Bacteria</taxon>
        <taxon>Pseudomonadati</taxon>
        <taxon>Pseudomonadota</taxon>
        <taxon>Alphaproteobacteria</taxon>
        <taxon>Caulobacterales</taxon>
        <taxon>Caulobacteraceae</taxon>
        <taxon>Caulobacter</taxon>
    </lineage>
</organism>
<comment type="similarity">
    <text evidence="1 5">Belongs to the FliD family.</text>
</comment>
<accession>A0A2N5D2C1</accession>
<evidence type="ECO:0000259" key="7">
    <source>
        <dbReference type="Pfam" id="PF07195"/>
    </source>
</evidence>
<sequence length="562" mass="57915">MTTTSSVSTSGSTTYLTGTISGLDTDSLIEAAVAQKTARADTIDAKVTANETKIASYQSLQTLLQAISDSMTALAGTTYSSVTTTTNAFDEKSAYLTASDGTDATSVIAVDADSDAVAASYEITVTQLAKAMKAASTAQASGTALGLSGVMSVGVDGGTAAEITVTSTMTVSDIAAAINAKTSTTGVTATLITSSTGTRLVMSTSDTNQQISLSSVSGDDIGQSLGLTDSSGAFANVLQAAQPSIVTIDGVEIESDGNELTDVIPGLSISLLQATSGQTITLDIEANYDDIKTAITDFIDAYNALRAFVVTNQTVGSGGVVADDAVLFADGILRDVNRQLNALLGGKSGSDDELTDLSALGITLNSANQLELSDETSLDNLLLTDLSSVAAFFETKFEASDSNLKLLKNDTTLSYDFDLEVTVTDGAISSVSVNGDSSLFTISGSRIIGATGSIYDGLSFALANPTSGTISVQITQGFANLITSLMGDYANTTTGVIQQRINTLDTVNSDLTEQSETIRDNAETYRTKLIAKYSAMETELYAAQILQEQIKAILGASSDDDD</sequence>
<evidence type="ECO:0000256" key="2">
    <source>
        <dbReference type="ARBA" id="ARBA00011255"/>
    </source>
</evidence>
<dbReference type="GO" id="GO:0009421">
    <property type="term" value="C:bacterial-type flagellum filament cap"/>
    <property type="evidence" value="ECO:0007669"/>
    <property type="project" value="InterPro"/>
</dbReference>
<reference evidence="8 9" key="1">
    <citation type="submission" date="2017-12" db="EMBL/GenBank/DDBJ databases">
        <title>The genome sequence of Caulobacter sp. 410.</title>
        <authorList>
            <person name="Gao J."/>
            <person name="Mao X."/>
            <person name="Sun J."/>
        </authorList>
    </citation>
    <scope>NUCLEOTIDE SEQUENCE [LARGE SCALE GENOMIC DNA]</scope>
    <source>
        <strain evidence="8 9">410</strain>
    </source>
</reference>
<dbReference type="OrthoDB" id="9812018at2"/>
<evidence type="ECO:0000256" key="3">
    <source>
        <dbReference type="ARBA" id="ARBA00023054"/>
    </source>
</evidence>